<proteinExistence type="predicted"/>
<reference evidence="1 2" key="1">
    <citation type="submission" date="2019-07" db="EMBL/GenBank/DDBJ databases">
        <title>Finished genome of Venturia effusa.</title>
        <authorList>
            <person name="Young C.A."/>
            <person name="Cox M.P."/>
            <person name="Ganley A.R.D."/>
            <person name="David W.J."/>
        </authorList>
    </citation>
    <scope>NUCLEOTIDE SEQUENCE [LARGE SCALE GENOMIC DNA]</scope>
    <source>
        <strain evidence="2">albino</strain>
    </source>
</reference>
<name>A0A517LFC0_9PEZI</name>
<sequence length="162" mass="17668">MLYNGITKAAPNSKSAIRYIKDPVDSFFAQNQGYVAHRFTAAASLDELNAFTGHCAIEGVVSDSTGGLTPIDEVAPLVLRIGFSLITTAMARRRPKMSVTDTGLIGQRRAMASKTAEQFIIQAQDGIRLPITENPPIKAIAEPPSQFIGEPMKTRMWQWTST</sequence>
<dbReference type="Proteomes" id="UP000316270">
    <property type="component" value="Chromosome 11"/>
</dbReference>
<organism evidence="1 2">
    <name type="scientific">Venturia effusa</name>
    <dbReference type="NCBI Taxonomy" id="50376"/>
    <lineage>
        <taxon>Eukaryota</taxon>
        <taxon>Fungi</taxon>
        <taxon>Dikarya</taxon>
        <taxon>Ascomycota</taxon>
        <taxon>Pezizomycotina</taxon>
        <taxon>Dothideomycetes</taxon>
        <taxon>Pleosporomycetidae</taxon>
        <taxon>Venturiales</taxon>
        <taxon>Venturiaceae</taxon>
        <taxon>Venturia</taxon>
    </lineage>
</organism>
<dbReference type="EMBL" id="CP042195">
    <property type="protein sequence ID" value="QDS74321.1"/>
    <property type="molecule type" value="Genomic_DNA"/>
</dbReference>
<dbReference type="AlphaFoldDB" id="A0A517LFC0"/>
<gene>
    <name evidence="1" type="ORF">FKW77_004133</name>
</gene>
<keyword evidence="2" id="KW-1185">Reference proteome</keyword>
<evidence type="ECO:0000313" key="2">
    <source>
        <dbReference type="Proteomes" id="UP000316270"/>
    </source>
</evidence>
<protein>
    <submittedName>
        <fullName evidence="1">Uncharacterized protein</fullName>
    </submittedName>
</protein>
<evidence type="ECO:0000313" key="1">
    <source>
        <dbReference type="EMBL" id="QDS74321.1"/>
    </source>
</evidence>
<accession>A0A517LFC0</accession>